<dbReference type="InterPro" id="IPR050822">
    <property type="entry name" value="Cerebellin_Synaptic_Org"/>
</dbReference>
<dbReference type="Gene3D" id="2.60.120.40">
    <property type="match status" value="1"/>
</dbReference>
<evidence type="ECO:0000313" key="6">
    <source>
        <dbReference type="Proteomes" id="UP001529510"/>
    </source>
</evidence>
<feature type="non-terminal residue" evidence="5">
    <location>
        <position position="1"/>
    </location>
</feature>
<feature type="domain" description="C1q" evidence="4">
    <location>
        <begin position="1"/>
        <end position="134"/>
    </location>
</feature>
<evidence type="ECO:0000256" key="1">
    <source>
        <dbReference type="ARBA" id="ARBA00004613"/>
    </source>
</evidence>
<dbReference type="GO" id="GO:0005576">
    <property type="term" value="C:extracellular region"/>
    <property type="evidence" value="ECO:0007669"/>
    <property type="project" value="UniProtKB-SubCell"/>
</dbReference>
<comment type="subcellular location">
    <subcellularLocation>
        <location evidence="1">Secreted</location>
    </subcellularLocation>
</comment>
<keyword evidence="3" id="KW-0732">Signal</keyword>
<accession>A0ABD0MUV1</accession>
<dbReference type="InterPro" id="IPR008983">
    <property type="entry name" value="Tumour_necrosis_fac-like_dom"/>
</dbReference>
<keyword evidence="6" id="KW-1185">Reference proteome</keyword>
<keyword evidence="2" id="KW-0964">Secreted</keyword>
<feature type="non-terminal residue" evidence="5">
    <location>
        <position position="134"/>
    </location>
</feature>
<dbReference type="Proteomes" id="UP001529510">
    <property type="component" value="Unassembled WGS sequence"/>
</dbReference>
<dbReference type="PANTHER" id="PTHR22923:SF102">
    <property type="entry name" value="CEREBELLIN 13-RELATED"/>
    <property type="match status" value="1"/>
</dbReference>
<sequence length="134" mass="14730">RPQVAFSAALGSDGFFGPVNVDSTLVYKNVFMNVGNAYQQTTGIFTAPVRGAYYFSFFYHCSTSRGTWLHLYRNGKKEARAGQHKTENGMAANGGNGLTLLLEKADQVYIILQKDSWIWDGGNVSVFSGFLIDA</sequence>
<dbReference type="EMBL" id="JAMKFB020000189">
    <property type="protein sequence ID" value="KAL0152316.1"/>
    <property type="molecule type" value="Genomic_DNA"/>
</dbReference>
<dbReference type="PANTHER" id="PTHR22923">
    <property type="entry name" value="CEREBELLIN-RELATED"/>
    <property type="match status" value="1"/>
</dbReference>
<organism evidence="5 6">
    <name type="scientific">Cirrhinus mrigala</name>
    <name type="common">Mrigala</name>
    <dbReference type="NCBI Taxonomy" id="683832"/>
    <lineage>
        <taxon>Eukaryota</taxon>
        <taxon>Metazoa</taxon>
        <taxon>Chordata</taxon>
        <taxon>Craniata</taxon>
        <taxon>Vertebrata</taxon>
        <taxon>Euteleostomi</taxon>
        <taxon>Actinopterygii</taxon>
        <taxon>Neopterygii</taxon>
        <taxon>Teleostei</taxon>
        <taxon>Ostariophysi</taxon>
        <taxon>Cypriniformes</taxon>
        <taxon>Cyprinidae</taxon>
        <taxon>Labeoninae</taxon>
        <taxon>Labeonini</taxon>
        <taxon>Cirrhinus</taxon>
    </lineage>
</organism>
<dbReference type="AlphaFoldDB" id="A0ABD0MUV1"/>
<evidence type="ECO:0000313" key="5">
    <source>
        <dbReference type="EMBL" id="KAL0152316.1"/>
    </source>
</evidence>
<evidence type="ECO:0000259" key="4">
    <source>
        <dbReference type="PROSITE" id="PS50871"/>
    </source>
</evidence>
<dbReference type="PRINTS" id="PR00007">
    <property type="entry name" value="COMPLEMNTC1Q"/>
</dbReference>
<protein>
    <recommendedName>
        <fullName evidence="4">C1q domain-containing protein</fullName>
    </recommendedName>
</protein>
<evidence type="ECO:0000256" key="2">
    <source>
        <dbReference type="ARBA" id="ARBA00022525"/>
    </source>
</evidence>
<evidence type="ECO:0000256" key="3">
    <source>
        <dbReference type="ARBA" id="ARBA00022729"/>
    </source>
</evidence>
<reference evidence="5 6" key="1">
    <citation type="submission" date="2024-05" db="EMBL/GenBank/DDBJ databases">
        <title>Genome sequencing and assembly of Indian major carp, Cirrhinus mrigala (Hamilton, 1822).</title>
        <authorList>
            <person name="Mohindra V."/>
            <person name="Chowdhury L.M."/>
            <person name="Lal K."/>
            <person name="Jena J.K."/>
        </authorList>
    </citation>
    <scope>NUCLEOTIDE SEQUENCE [LARGE SCALE GENOMIC DNA]</scope>
    <source>
        <strain evidence="5">CM1030</strain>
        <tissue evidence="5">Blood</tissue>
    </source>
</reference>
<comment type="caution">
    <text evidence="5">The sequence shown here is derived from an EMBL/GenBank/DDBJ whole genome shotgun (WGS) entry which is preliminary data.</text>
</comment>
<dbReference type="Pfam" id="PF00386">
    <property type="entry name" value="C1q"/>
    <property type="match status" value="1"/>
</dbReference>
<gene>
    <name evidence="5" type="ORF">M9458_052039</name>
</gene>
<proteinExistence type="predicted"/>
<dbReference type="PROSITE" id="PS50871">
    <property type="entry name" value="C1Q"/>
    <property type="match status" value="1"/>
</dbReference>
<name>A0ABD0MUV1_CIRMR</name>
<dbReference type="InterPro" id="IPR001073">
    <property type="entry name" value="C1q_dom"/>
</dbReference>
<dbReference type="SMART" id="SM00110">
    <property type="entry name" value="C1Q"/>
    <property type="match status" value="1"/>
</dbReference>
<dbReference type="SUPFAM" id="SSF49842">
    <property type="entry name" value="TNF-like"/>
    <property type="match status" value="1"/>
</dbReference>